<feature type="region of interest" description="Disordered" evidence="1">
    <location>
        <begin position="1"/>
        <end position="32"/>
    </location>
</feature>
<evidence type="ECO:0000313" key="2">
    <source>
        <dbReference type="EMBL" id="RUA23096.1"/>
    </source>
</evidence>
<name>A0A432JLE4_9GAMM</name>
<evidence type="ECO:0000256" key="1">
    <source>
        <dbReference type="SAM" id="MobiDB-lite"/>
    </source>
</evidence>
<sequence>MITDSARRGQALHRPAPRRLVTPPPVNAVDTTAGGDALYRRVGWLELVGLPGESGIDDDWYPG</sequence>
<reference evidence="2" key="1">
    <citation type="submission" date="2018-12" db="EMBL/GenBank/DDBJ databases">
        <authorList>
            <person name="Jadhav K."/>
            <person name="Kushwaha B."/>
            <person name="Jadhav I."/>
        </authorList>
    </citation>
    <scope>NUCLEOTIDE SEQUENCE [LARGE SCALE GENOMIC DNA]</scope>
    <source>
        <strain evidence="2">SBS 10</strain>
    </source>
</reference>
<comment type="caution">
    <text evidence="2">The sequence shown here is derived from an EMBL/GenBank/DDBJ whole genome shotgun (WGS) entry which is preliminary data.</text>
</comment>
<accession>A0A432JLE4</accession>
<protein>
    <submittedName>
        <fullName evidence="2">Uncharacterized protein</fullName>
    </submittedName>
</protein>
<proteinExistence type="predicted"/>
<gene>
    <name evidence="2" type="ORF">DSL92_01300</name>
</gene>
<dbReference type="EMBL" id="RXHI01000003">
    <property type="protein sequence ID" value="RUA23096.1"/>
    <property type="molecule type" value="Genomic_DNA"/>
</dbReference>
<organism evidence="2">
    <name type="scientific">Billgrantia gudaonensis</name>
    <dbReference type="NCBI Taxonomy" id="376427"/>
    <lineage>
        <taxon>Bacteria</taxon>
        <taxon>Pseudomonadati</taxon>
        <taxon>Pseudomonadota</taxon>
        <taxon>Gammaproteobacteria</taxon>
        <taxon>Oceanospirillales</taxon>
        <taxon>Halomonadaceae</taxon>
        <taxon>Billgrantia</taxon>
    </lineage>
</organism>
<dbReference type="AlphaFoldDB" id="A0A432JLE4"/>